<name>K5WEG3_PHACS</name>
<dbReference type="KEGG" id="pco:PHACADRAFT_251119"/>
<dbReference type="RefSeq" id="XP_007392806.1">
    <property type="nucleotide sequence ID" value="XM_007392744.1"/>
</dbReference>
<dbReference type="InParanoid" id="K5WEG3"/>
<dbReference type="EMBL" id="JH930470">
    <property type="protein sequence ID" value="EKM57454.1"/>
    <property type="molecule type" value="Genomic_DNA"/>
</dbReference>
<organism evidence="1 2">
    <name type="scientific">Phanerochaete carnosa (strain HHB-10118-sp)</name>
    <name type="common">White-rot fungus</name>
    <name type="synonym">Peniophora carnosa</name>
    <dbReference type="NCBI Taxonomy" id="650164"/>
    <lineage>
        <taxon>Eukaryota</taxon>
        <taxon>Fungi</taxon>
        <taxon>Dikarya</taxon>
        <taxon>Basidiomycota</taxon>
        <taxon>Agaricomycotina</taxon>
        <taxon>Agaricomycetes</taxon>
        <taxon>Polyporales</taxon>
        <taxon>Phanerochaetaceae</taxon>
        <taxon>Phanerochaete</taxon>
    </lineage>
</organism>
<evidence type="ECO:0000313" key="2">
    <source>
        <dbReference type="Proteomes" id="UP000008370"/>
    </source>
</evidence>
<gene>
    <name evidence="1" type="ORF">PHACADRAFT_251119</name>
</gene>
<accession>K5WEG3</accession>
<sequence>MCVSSVLEQGRTTPADCELLLANYIPSEFTHADQEPVEMFIATATVWLYRCDMRAASREILVDVLERMVRAADILSVESAAPADTAAGISQGGNRVEVRAGHEQWIQQLYFKDATLMEQYGALFRRLLHALEKAYKLDKLRGYQDGIRYHLHHALETSHNEYGSTCEVDGCPWIGHVKSSDDEGYWYDKCDLLSKSIRPASAADAHTEE</sequence>
<dbReference type="AlphaFoldDB" id="K5WEG3"/>
<keyword evidence="2" id="KW-1185">Reference proteome</keyword>
<proteinExistence type="predicted"/>
<dbReference type="Proteomes" id="UP000008370">
    <property type="component" value="Unassembled WGS sequence"/>
</dbReference>
<protein>
    <submittedName>
        <fullName evidence="1">Uncharacterized protein</fullName>
    </submittedName>
</protein>
<dbReference type="HOGENOM" id="CLU_1349346_0_0_1"/>
<reference evidence="1 2" key="1">
    <citation type="journal article" date="2012" name="BMC Genomics">
        <title>Comparative genomics of the white-rot fungi, Phanerochaete carnosa and P. chrysosporium, to elucidate the genetic basis of the distinct wood types they colonize.</title>
        <authorList>
            <person name="Suzuki H."/>
            <person name="MacDonald J."/>
            <person name="Syed K."/>
            <person name="Salamov A."/>
            <person name="Hori C."/>
            <person name="Aerts A."/>
            <person name="Henrissat B."/>
            <person name="Wiebenga A."/>
            <person name="vanKuyk P.A."/>
            <person name="Barry K."/>
            <person name="Lindquist E."/>
            <person name="LaButti K."/>
            <person name="Lapidus A."/>
            <person name="Lucas S."/>
            <person name="Coutinho P."/>
            <person name="Gong Y."/>
            <person name="Samejima M."/>
            <person name="Mahadevan R."/>
            <person name="Abou-Zaid M."/>
            <person name="de Vries R.P."/>
            <person name="Igarashi K."/>
            <person name="Yadav J.S."/>
            <person name="Grigoriev I.V."/>
            <person name="Master E.R."/>
        </authorList>
    </citation>
    <scope>NUCLEOTIDE SEQUENCE [LARGE SCALE GENOMIC DNA]</scope>
    <source>
        <strain evidence="1 2">HHB-10118-sp</strain>
    </source>
</reference>
<evidence type="ECO:0000313" key="1">
    <source>
        <dbReference type="EMBL" id="EKM57454.1"/>
    </source>
</evidence>
<dbReference type="GeneID" id="18915129"/>